<dbReference type="Pfam" id="PF13499">
    <property type="entry name" value="EF-hand_7"/>
    <property type="match status" value="2"/>
</dbReference>
<evidence type="ECO:0000313" key="5">
    <source>
        <dbReference type="EMBL" id="KAF8389131.1"/>
    </source>
</evidence>
<dbReference type="SMART" id="SM00054">
    <property type="entry name" value="EFh"/>
    <property type="match status" value="4"/>
</dbReference>
<dbReference type="CDD" id="cd00051">
    <property type="entry name" value="EFh"/>
    <property type="match status" value="2"/>
</dbReference>
<accession>A0A835D3W8</accession>
<organism evidence="5 6">
    <name type="scientific">Tetracentron sinense</name>
    <name type="common">Spur-leaf</name>
    <dbReference type="NCBI Taxonomy" id="13715"/>
    <lineage>
        <taxon>Eukaryota</taxon>
        <taxon>Viridiplantae</taxon>
        <taxon>Streptophyta</taxon>
        <taxon>Embryophyta</taxon>
        <taxon>Tracheophyta</taxon>
        <taxon>Spermatophyta</taxon>
        <taxon>Magnoliopsida</taxon>
        <taxon>Trochodendrales</taxon>
        <taxon>Trochodendraceae</taxon>
        <taxon>Tetracentron</taxon>
    </lineage>
</organism>
<protein>
    <recommendedName>
        <fullName evidence="4">EF-hand domain-containing protein</fullName>
    </recommendedName>
</protein>
<evidence type="ECO:0000256" key="2">
    <source>
        <dbReference type="ARBA" id="ARBA00022737"/>
    </source>
</evidence>
<dbReference type="InterPro" id="IPR011992">
    <property type="entry name" value="EF-hand-dom_pair"/>
</dbReference>
<dbReference type="OMA" id="LLTSECM"/>
<feature type="domain" description="EF-hand" evidence="4">
    <location>
        <begin position="83"/>
        <end position="118"/>
    </location>
</feature>
<keyword evidence="3" id="KW-0106">Calcium</keyword>
<dbReference type="PROSITE" id="PS00018">
    <property type="entry name" value="EF_HAND_1"/>
    <property type="match status" value="4"/>
</dbReference>
<dbReference type="InterPro" id="IPR039647">
    <property type="entry name" value="EF_hand_pair_protein_CML-like"/>
</dbReference>
<gene>
    <name evidence="5" type="ORF">HHK36_025817</name>
</gene>
<dbReference type="FunFam" id="1.10.238.10:FF:000001">
    <property type="entry name" value="Calmodulin 1"/>
    <property type="match status" value="1"/>
</dbReference>
<proteinExistence type="predicted"/>
<dbReference type="PROSITE" id="PS50222">
    <property type="entry name" value="EF_HAND_2"/>
    <property type="match status" value="4"/>
</dbReference>
<dbReference type="SUPFAM" id="SSF47473">
    <property type="entry name" value="EF-hand"/>
    <property type="match status" value="1"/>
</dbReference>
<dbReference type="OrthoDB" id="26525at2759"/>
<name>A0A835D3W8_TETSI</name>
<evidence type="ECO:0000256" key="3">
    <source>
        <dbReference type="ARBA" id="ARBA00022837"/>
    </source>
</evidence>
<dbReference type="PANTHER" id="PTHR10891">
    <property type="entry name" value="EF-HAND CALCIUM-BINDING DOMAIN CONTAINING PROTEIN"/>
    <property type="match status" value="1"/>
</dbReference>
<sequence length="208" mass="22863">MAGLINTFFYLPPKKFLAWFGSLILPDNSSAISTTTVMETKEIKGTHDKAELERVFATFDKNGDGCITKQELGESLRNIGLFITDKEVADMVEKLDSNGDGLIDIDEFFELYESLGSRGEASGKDGLKENDGEEDLKEAFDVFDGNGDGLISVEELSLVLSSLGLKKGMRIEDCKEMIKNVDIDGDGMVNFSEFKQMMKSGTRLVAVS</sequence>
<dbReference type="GO" id="GO:0005509">
    <property type="term" value="F:calcium ion binding"/>
    <property type="evidence" value="ECO:0007669"/>
    <property type="project" value="InterPro"/>
</dbReference>
<reference evidence="5 6" key="1">
    <citation type="submission" date="2020-04" db="EMBL/GenBank/DDBJ databases">
        <title>Plant Genome Project.</title>
        <authorList>
            <person name="Zhang R.-G."/>
        </authorList>
    </citation>
    <scope>NUCLEOTIDE SEQUENCE [LARGE SCALE GENOMIC DNA]</scope>
    <source>
        <strain evidence="5">YNK0</strain>
        <tissue evidence="5">Leaf</tissue>
    </source>
</reference>
<dbReference type="EMBL" id="JABCRI010000019">
    <property type="protein sequence ID" value="KAF8389131.1"/>
    <property type="molecule type" value="Genomic_DNA"/>
</dbReference>
<evidence type="ECO:0000313" key="6">
    <source>
        <dbReference type="Proteomes" id="UP000655225"/>
    </source>
</evidence>
<dbReference type="InterPro" id="IPR018247">
    <property type="entry name" value="EF_Hand_1_Ca_BS"/>
</dbReference>
<feature type="domain" description="EF-hand" evidence="4">
    <location>
        <begin position="169"/>
        <end position="204"/>
    </location>
</feature>
<keyword evidence="1" id="KW-0479">Metal-binding</keyword>
<keyword evidence="6" id="KW-1185">Reference proteome</keyword>
<evidence type="ECO:0000256" key="1">
    <source>
        <dbReference type="ARBA" id="ARBA00022723"/>
    </source>
</evidence>
<dbReference type="AlphaFoldDB" id="A0A835D3W8"/>
<feature type="domain" description="EF-hand" evidence="4">
    <location>
        <begin position="47"/>
        <end position="82"/>
    </location>
</feature>
<dbReference type="InterPro" id="IPR002048">
    <property type="entry name" value="EF_hand_dom"/>
</dbReference>
<feature type="domain" description="EF-hand" evidence="4">
    <location>
        <begin position="131"/>
        <end position="166"/>
    </location>
</feature>
<evidence type="ECO:0000259" key="4">
    <source>
        <dbReference type="PROSITE" id="PS50222"/>
    </source>
</evidence>
<keyword evidence="2" id="KW-0677">Repeat</keyword>
<dbReference type="Gene3D" id="1.10.238.10">
    <property type="entry name" value="EF-hand"/>
    <property type="match status" value="2"/>
</dbReference>
<comment type="caution">
    <text evidence="5">The sequence shown here is derived from an EMBL/GenBank/DDBJ whole genome shotgun (WGS) entry which is preliminary data.</text>
</comment>
<dbReference type="Proteomes" id="UP000655225">
    <property type="component" value="Unassembled WGS sequence"/>
</dbReference>